<dbReference type="AlphaFoldDB" id="A0A5R9BUP9"/>
<dbReference type="RefSeq" id="WP_138474231.1">
    <property type="nucleotide sequence ID" value="NZ_VBTH01000007.1"/>
</dbReference>
<feature type="transmembrane region" description="Helical" evidence="1">
    <location>
        <begin position="6"/>
        <end position="26"/>
    </location>
</feature>
<sequence length="76" mass="8484">MSEILLELLIVLVGMVTVTLGVWGFWHKNSITYRRIEAKTNFMKTGSSILTLERINIAIVIVGAIIILWGVMLLIG</sequence>
<protein>
    <recommendedName>
        <fullName evidence="4">Immunity protein</fullName>
    </recommendedName>
</protein>
<proteinExistence type="predicted"/>
<evidence type="ECO:0000256" key="1">
    <source>
        <dbReference type="SAM" id="Phobius"/>
    </source>
</evidence>
<keyword evidence="1" id="KW-1133">Transmembrane helix</keyword>
<comment type="caution">
    <text evidence="2">The sequence shown here is derived from an EMBL/GenBank/DDBJ whole genome shotgun (WGS) entry which is preliminary data.</text>
</comment>
<reference evidence="2 3" key="1">
    <citation type="submission" date="2019-05" db="EMBL/GenBank/DDBJ databases">
        <title>The metagenome of a microbial culture collection derived from dairy environment covers the genomic content of the human microbiome.</title>
        <authorList>
            <person name="Roder T."/>
            <person name="Wuthrich D."/>
            <person name="Sattari Z."/>
            <person name="Von Ah U."/>
            <person name="Bar C."/>
            <person name="Ronchi F."/>
            <person name="Macpherson A.J."/>
            <person name="Ganal-Vonarburg S.C."/>
            <person name="Bruggmann R."/>
            <person name="Vergeres G."/>
        </authorList>
    </citation>
    <scope>NUCLEOTIDE SEQUENCE [LARGE SCALE GENOMIC DNA]</scope>
    <source>
        <strain evidence="2 3">FAM 18815</strain>
    </source>
</reference>
<keyword evidence="1" id="KW-0472">Membrane</keyword>
<keyword evidence="1" id="KW-0812">Transmembrane</keyword>
<name>A0A5R9BUP9_9LACO</name>
<organism evidence="2 3">
    <name type="scientific">Pediococcus stilesii</name>
    <dbReference type="NCBI Taxonomy" id="331679"/>
    <lineage>
        <taxon>Bacteria</taxon>
        <taxon>Bacillati</taxon>
        <taxon>Bacillota</taxon>
        <taxon>Bacilli</taxon>
        <taxon>Lactobacillales</taxon>
        <taxon>Lactobacillaceae</taxon>
        <taxon>Pediococcus</taxon>
    </lineage>
</organism>
<accession>A0A5R9BUP9</accession>
<evidence type="ECO:0008006" key="4">
    <source>
        <dbReference type="Google" id="ProtNLM"/>
    </source>
</evidence>
<evidence type="ECO:0000313" key="3">
    <source>
        <dbReference type="Proteomes" id="UP000305541"/>
    </source>
</evidence>
<evidence type="ECO:0000313" key="2">
    <source>
        <dbReference type="EMBL" id="TLQ04414.1"/>
    </source>
</evidence>
<gene>
    <name evidence="2" type="ORF">FEZ51_04960</name>
</gene>
<dbReference type="EMBL" id="VBTH01000007">
    <property type="protein sequence ID" value="TLQ04414.1"/>
    <property type="molecule type" value="Genomic_DNA"/>
</dbReference>
<dbReference type="Proteomes" id="UP000305541">
    <property type="component" value="Unassembled WGS sequence"/>
</dbReference>
<feature type="transmembrane region" description="Helical" evidence="1">
    <location>
        <begin position="55"/>
        <end position="75"/>
    </location>
</feature>